<feature type="repeat" description="PPR" evidence="2">
    <location>
        <begin position="192"/>
        <end position="227"/>
    </location>
</feature>
<feature type="repeat" description="PPR" evidence="2">
    <location>
        <begin position="63"/>
        <end position="97"/>
    </location>
</feature>
<keyword evidence="5" id="KW-1185">Reference proteome</keyword>
<proteinExistence type="predicted"/>
<evidence type="ECO:0000256" key="3">
    <source>
        <dbReference type="SAM" id="MobiDB-lite"/>
    </source>
</evidence>
<dbReference type="Pfam" id="PF20431">
    <property type="entry name" value="E_motif"/>
    <property type="match status" value="1"/>
</dbReference>
<dbReference type="InterPro" id="IPR046848">
    <property type="entry name" value="E_motif"/>
</dbReference>
<dbReference type="FunFam" id="1.25.40.10:FF:001392">
    <property type="entry name" value="Pentatricopeptide repeat-containing protein, mitochondrial isoform A"/>
    <property type="match status" value="1"/>
</dbReference>
<accession>A0AAD5NX60</accession>
<dbReference type="PROSITE" id="PS51375">
    <property type="entry name" value="PPR"/>
    <property type="match status" value="4"/>
</dbReference>
<dbReference type="GO" id="GO:0003723">
    <property type="term" value="F:RNA binding"/>
    <property type="evidence" value="ECO:0007669"/>
    <property type="project" value="InterPro"/>
</dbReference>
<dbReference type="PANTHER" id="PTHR24015">
    <property type="entry name" value="OS07G0578800 PROTEIN-RELATED"/>
    <property type="match status" value="1"/>
</dbReference>
<evidence type="ECO:0000256" key="2">
    <source>
        <dbReference type="PROSITE-ProRule" id="PRU00708"/>
    </source>
</evidence>
<gene>
    <name evidence="4" type="ORF">LWI28_000571</name>
</gene>
<feature type="repeat" description="PPR" evidence="2">
    <location>
        <begin position="527"/>
        <end position="562"/>
    </location>
</feature>
<feature type="region of interest" description="Disordered" evidence="3">
    <location>
        <begin position="705"/>
        <end position="729"/>
    </location>
</feature>
<feature type="compositionally biased region" description="Polar residues" evidence="3">
    <location>
        <begin position="717"/>
        <end position="729"/>
    </location>
</feature>
<dbReference type="InterPro" id="IPR046960">
    <property type="entry name" value="PPR_At4g14850-like_plant"/>
</dbReference>
<evidence type="ECO:0000313" key="4">
    <source>
        <dbReference type="EMBL" id="KAI9190905.1"/>
    </source>
</evidence>
<keyword evidence="1" id="KW-0677">Repeat</keyword>
<feature type="repeat" description="PPR" evidence="2">
    <location>
        <begin position="492"/>
        <end position="526"/>
    </location>
</feature>
<dbReference type="EMBL" id="JAJSOW010000004">
    <property type="protein sequence ID" value="KAI9190905.1"/>
    <property type="molecule type" value="Genomic_DNA"/>
</dbReference>
<feature type="region of interest" description="Disordered" evidence="3">
    <location>
        <begin position="756"/>
        <end position="808"/>
    </location>
</feature>
<name>A0AAD5NX60_ACENE</name>
<dbReference type="NCBIfam" id="TIGR00756">
    <property type="entry name" value="PPR"/>
    <property type="match status" value="4"/>
</dbReference>
<protein>
    <recommendedName>
        <fullName evidence="6">Pentatricopeptide repeat-containing protein</fullName>
    </recommendedName>
</protein>
<organism evidence="4 5">
    <name type="scientific">Acer negundo</name>
    <name type="common">Box elder</name>
    <dbReference type="NCBI Taxonomy" id="4023"/>
    <lineage>
        <taxon>Eukaryota</taxon>
        <taxon>Viridiplantae</taxon>
        <taxon>Streptophyta</taxon>
        <taxon>Embryophyta</taxon>
        <taxon>Tracheophyta</taxon>
        <taxon>Spermatophyta</taxon>
        <taxon>Magnoliopsida</taxon>
        <taxon>eudicotyledons</taxon>
        <taxon>Gunneridae</taxon>
        <taxon>Pentapetalae</taxon>
        <taxon>rosids</taxon>
        <taxon>malvids</taxon>
        <taxon>Sapindales</taxon>
        <taxon>Sapindaceae</taxon>
        <taxon>Hippocastanoideae</taxon>
        <taxon>Acereae</taxon>
        <taxon>Acer</taxon>
    </lineage>
</organism>
<reference evidence="4" key="2">
    <citation type="submission" date="2023-02" db="EMBL/GenBank/DDBJ databases">
        <authorList>
            <person name="Swenson N.G."/>
            <person name="Wegrzyn J.L."/>
            <person name="Mcevoy S.L."/>
        </authorList>
    </citation>
    <scope>NUCLEOTIDE SEQUENCE</scope>
    <source>
        <strain evidence="4">91603</strain>
        <tissue evidence="4">Leaf</tissue>
    </source>
</reference>
<evidence type="ECO:0000313" key="5">
    <source>
        <dbReference type="Proteomes" id="UP001064489"/>
    </source>
</evidence>
<dbReference type="AlphaFoldDB" id="A0AAD5NX60"/>
<dbReference type="Pfam" id="PF01535">
    <property type="entry name" value="PPR"/>
    <property type="match status" value="7"/>
</dbReference>
<evidence type="ECO:0008006" key="6">
    <source>
        <dbReference type="Google" id="ProtNLM"/>
    </source>
</evidence>
<dbReference type="GO" id="GO:0009451">
    <property type="term" value="P:RNA modification"/>
    <property type="evidence" value="ECO:0007669"/>
    <property type="project" value="InterPro"/>
</dbReference>
<dbReference type="Pfam" id="PF13041">
    <property type="entry name" value="PPR_2"/>
    <property type="match status" value="1"/>
</dbReference>
<dbReference type="InterPro" id="IPR002885">
    <property type="entry name" value="PPR_rpt"/>
</dbReference>
<dbReference type="Gene3D" id="1.25.40.10">
    <property type="entry name" value="Tetratricopeptide repeat domain"/>
    <property type="match status" value="6"/>
</dbReference>
<dbReference type="Proteomes" id="UP001064489">
    <property type="component" value="Chromosome 6"/>
</dbReference>
<dbReference type="FunFam" id="1.25.40.10:FF:000351">
    <property type="entry name" value="Pentatricopeptide repeat-containing protein"/>
    <property type="match status" value="1"/>
</dbReference>
<feature type="compositionally biased region" description="Pro residues" evidence="3">
    <location>
        <begin position="791"/>
        <end position="808"/>
    </location>
</feature>
<feature type="compositionally biased region" description="Polar residues" evidence="3">
    <location>
        <begin position="761"/>
        <end position="772"/>
    </location>
</feature>
<reference evidence="4" key="1">
    <citation type="journal article" date="2022" name="Plant J.">
        <title>Strategies of tolerance reflected in two North American maple genomes.</title>
        <authorList>
            <person name="McEvoy S.L."/>
            <person name="Sezen U.U."/>
            <person name="Trouern-Trend A."/>
            <person name="McMahon S.M."/>
            <person name="Schaberg P.G."/>
            <person name="Yang J."/>
            <person name="Wegrzyn J.L."/>
            <person name="Swenson N.G."/>
        </authorList>
    </citation>
    <scope>NUCLEOTIDE SEQUENCE</scope>
    <source>
        <strain evidence="4">91603</strain>
    </source>
</reference>
<evidence type="ECO:0000256" key="1">
    <source>
        <dbReference type="ARBA" id="ARBA00022737"/>
    </source>
</evidence>
<dbReference type="FunFam" id="1.25.40.10:FF:000453">
    <property type="entry name" value="Pentatricopeptide repeat-containing protein mitochondrial"/>
    <property type="match status" value="1"/>
</dbReference>
<dbReference type="InterPro" id="IPR011990">
    <property type="entry name" value="TPR-like_helical_dom_sf"/>
</dbReference>
<comment type="caution">
    <text evidence="4">The sequence shown here is derived from an EMBL/GenBank/DDBJ whole genome shotgun (WGS) entry which is preliminary data.</text>
</comment>
<dbReference type="PANTHER" id="PTHR24015:SF524">
    <property type="entry name" value="OS07G0670000 PROTEIN"/>
    <property type="match status" value="1"/>
</dbReference>
<sequence>MLNYMHKKHPFQALDNFKKHLQSNFLTSINDDTIAIALKACSGDQKPGCQIHGFAITSGFISHITVTNSLMNMYCKSGQFNRALSIFNNLNDPDIVSWNTILSGFQKSKDALSFALNMNSYGIIFDSVTYSTILAFCLDQEGFSFGLQLHSLTVKFGLDSEVFVGNALITLYSRLERMVEARRVFDEMPNKDLVSWNAILSGYTQIGNYGVEAISAFIEMVREGMRLDHVSFTSAISACGHERNLELGRQIHGLSTKTGYDTHVSVGNVLMSTYSKCEVTEDAKLVFDKIKRRNVVSWTTIISINEKDAMSLFNEMRLDGVYPNDVTFIGLIRAMSTGKLVEEGKMIHGFCIKTSFVSELNVCNSLITMYAKLESMHDSRRIFEELNYREIISWNALISGYAQNGLFQAALLTFLSTIMESKPNQYTFGSILNAIGAAEDISLKHGQWCHSLIIKLGLNPDPVVSGALLDMYAKRGSIYESQRVFSETTKRSQFAWTAIISAYARHGDYESVMSWFKEMEKEGVRPDSITFLSLLAACGRTGMVNTGCQLFESMVKDHHIEPFAEHYSCMVDMLGRTGRLKEAEELVGSIPGGPGLSVLQSLLGACKIHRNVEMGRRIANALMEMEPTESGSYVLMSNLYAEKGDWENVAKVRKGMRVKGVKKEVGFSWVDVGDMDGLHGFSSSDKSHPQCGEIWRIAECLGHRRRKKGGSDDSTAKIPSTENPSTKKPSTFKYYDRIIAAISAKLAPIMSLTKEPDDPISASSLPSTRSNSPQTTLLLKTPEKEKKEVPITPPPRSPPPRIRLPRSPPPLNIMTGIMAAISAKLAPIMSLTKVGSPPTPSPPTSLQKLKSTISRPFYALQDTMLFFIELKAFVNSIPHKLAYYYKKIQYVIYC</sequence>
<dbReference type="FunFam" id="1.25.40.10:FF:000573">
    <property type="entry name" value="Pentatricopeptide repeat-containing protein mitochondrial"/>
    <property type="match status" value="1"/>
</dbReference>